<evidence type="ECO:0000259" key="6">
    <source>
        <dbReference type="PROSITE" id="PS50089"/>
    </source>
</evidence>
<dbReference type="GO" id="GO:0005737">
    <property type="term" value="C:cytoplasm"/>
    <property type="evidence" value="ECO:0007669"/>
    <property type="project" value="TreeGrafter"/>
</dbReference>
<evidence type="ECO:0000256" key="1">
    <source>
        <dbReference type="ARBA" id="ARBA00022723"/>
    </source>
</evidence>
<reference evidence="7 8" key="1">
    <citation type="submission" date="2020-01" db="EMBL/GenBank/DDBJ databases">
        <authorList>
            <person name="Gupta K D."/>
        </authorList>
    </citation>
    <scope>NUCLEOTIDE SEQUENCE [LARGE SCALE GENOMIC DNA]</scope>
</reference>
<dbReference type="Proteomes" id="UP000467700">
    <property type="component" value="Unassembled WGS sequence"/>
</dbReference>
<evidence type="ECO:0000313" key="8">
    <source>
        <dbReference type="Proteomes" id="UP000467700"/>
    </source>
</evidence>
<protein>
    <recommendedName>
        <fullName evidence="6">RING-type domain-containing protein</fullName>
    </recommendedName>
</protein>
<feature type="compositionally biased region" description="Basic and acidic residues" evidence="5">
    <location>
        <begin position="337"/>
        <end position="347"/>
    </location>
</feature>
<proteinExistence type="predicted"/>
<evidence type="ECO:0000256" key="5">
    <source>
        <dbReference type="SAM" id="MobiDB-lite"/>
    </source>
</evidence>
<feature type="compositionally biased region" description="Low complexity" evidence="5">
    <location>
        <begin position="296"/>
        <end position="312"/>
    </location>
</feature>
<dbReference type="InterPro" id="IPR001841">
    <property type="entry name" value="Znf_RING"/>
</dbReference>
<keyword evidence="8" id="KW-1185">Reference proteome</keyword>
<evidence type="ECO:0000256" key="4">
    <source>
        <dbReference type="PROSITE-ProRule" id="PRU00175"/>
    </source>
</evidence>
<dbReference type="AlphaFoldDB" id="A0A8S0W6L0"/>
<dbReference type="SUPFAM" id="SSF57850">
    <property type="entry name" value="RING/U-box"/>
    <property type="match status" value="1"/>
</dbReference>
<feature type="domain" description="RING-type" evidence="6">
    <location>
        <begin position="233"/>
        <end position="280"/>
    </location>
</feature>
<keyword evidence="2 4" id="KW-0863">Zinc-finger</keyword>
<dbReference type="PROSITE" id="PS50089">
    <property type="entry name" value="ZF_RING_2"/>
    <property type="match status" value="1"/>
</dbReference>
<feature type="region of interest" description="Disordered" evidence="5">
    <location>
        <begin position="287"/>
        <end position="413"/>
    </location>
</feature>
<accession>A0A8S0W6L0</accession>
<dbReference type="EMBL" id="CACVBS010000046">
    <property type="protein sequence ID" value="CAA7264828.1"/>
    <property type="molecule type" value="Genomic_DNA"/>
</dbReference>
<dbReference type="Pfam" id="PF13639">
    <property type="entry name" value="zf-RING_2"/>
    <property type="match status" value="1"/>
</dbReference>
<evidence type="ECO:0000313" key="7">
    <source>
        <dbReference type="EMBL" id="CAA7264828.1"/>
    </source>
</evidence>
<keyword evidence="1" id="KW-0479">Metal-binding</keyword>
<sequence>MSSRDPLWYCHECHAEMRPLMVPDPVCASCHGSFVEKMENPADDPRNFDNDDGGYNFGPGTAPPGVDNFLMGLQSLLERGIRNNPQRTSNSSVTFELRGPSGARTFRFGGANTLGGRPDSPSEVPNMSAFLRSGPLEYPPPGPGGQDRATINGSLMAQYLMALLGHRDPAFFGMPENGRMGDYVFSQDALDQIITQIMEGNNAHRPVPATDEIMAKLPREVLLEGSKTLGLDCAVCKDQFKLGTEDPDEQVVVTLPCKHSFHEPCIMPWLKSSGTCPVCRFALIPQPDQHPPPNPGSASSSPRPNASAGPSSHASSNPDRRPEPGGLFHSIFGGLTGHRDNRPHSSDSPDVPGSSSGSRSPPRSPPLLHPRSPPRESSHRRSNSDPTRQRRNNGNSHGNHRDNFPGSWSEELD</sequence>
<dbReference type="InterPro" id="IPR013083">
    <property type="entry name" value="Znf_RING/FYVE/PHD"/>
</dbReference>
<evidence type="ECO:0000256" key="2">
    <source>
        <dbReference type="ARBA" id="ARBA00022771"/>
    </source>
</evidence>
<gene>
    <name evidence="7" type="ORF">AAE3_LOCUS7256</name>
</gene>
<feature type="compositionally biased region" description="Low complexity" evidence="5">
    <location>
        <begin position="348"/>
        <end position="361"/>
    </location>
</feature>
<organism evidence="7 8">
    <name type="scientific">Cyclocybe aegerita</name>
    <name type="common">Black poplar mushroom</name>
    <name type="synonym">Agrocybe aegerita</name>
    <dbReference type="NCBI Taxonomy" id="1973307"/>
    <lineage>
        <taxon>Eukaryota</taxon>
        <taxon>Fungi</taxon>
        <taxon>Dikarya</taxon>
        <taxon>Basidiomycota</taxon>
        <taxon>Agaricomycotina</taxon>
        <taxon>Agaricomycetes</taxon>
        <taxon>Agaricomycetidae</taxon>
        <taxon>Agaricales</taxon>
        <taxon>Agaricineae</taxon>
        <taxon>Bolbitiaceae</taxon>
        <taxon>Cyclocybe</taxon>
    </lineage>
</organism>
<dbReference type="GO" id="GO:0008270">
    <property type="term" value="F:zinc ion binding"/>
    <property type="evidence" value="ECO:0007669"/>
    <property type="project" value="UniProtKB-KW"/>
</dbReference>
<dbReference type="PANTHER" id="PTHR15710">
    <property type="entry name" value="E3 UBIQUITIN-PROTEIN LIGASE PRAJA"/>
    <property type="match status" value="1"/>
</dbReference>
<feature type="compositionally biased region" description="Basic and acidic residues" evidence="5">
    <location>
        <begin position="373"/>
        <end position="383"/>
    </location>
</feature>
<keyword evidence="3" id="KW-0862">Zinc</keyword>
<dbReference type="Gene3D" id="3.30.40.10">
    <property type="entry name" value="Zinc/RING finger domain, C3HC4 (zinc finger)"/>
    <property type="match status" value="1"/>
</dbReference>
<evidence type="ECO:0000256" key="3">
    <source>
        <dbReference type="ARBA" id="ARBA00022833"/>
    </source>
</evidence>
<dbReference type="PANTHER" id="PTHR15710:SF243">
    <property type="entry name" value="E3 UBIQUITIN-PROTEIN LIGASE PRAJA-2 ISOFORM X1"/>
    <property type="match status" value="1"/>
</dbReference>
<name>A0A8S0W6L0_CYCAE</name>
<dbReference type="OrthoDB" id="8062037at2759"/>
<comment type="caution">
    <text evidence="7">The sequence shown here is derived from an EMBL/GenBank/DDBJ whole genome shotgun (WGS) entry which is preliminary data.</text>
</comment>
<dbReference type="GO" id="GO:0061630">
    <property type="term" value="F:ubiquitin protein ligase activity"/>
    <property type="evidence" value="ECO:0007669"/>
    <property type="project" value="TreeGrafter"/>
</dbReference>
<dbReference type="GO" id="GO:0016567">
    <property type="term" value="P:protein ubiquitination"/>
    <property type="evidence" value="ECO:0007669"/>
    <property type="project" value="TreeGrafter"/>
</dbReference>
<dbReference type="SMART" id="SM00184">
    <property type="entry name" value="RING"/>
    <property type="match status" value="1"/>
</dbReference>